<dbReference type="Proteomes" id="UP000826195">
    <property type="component" value="Unassembled WGS sequence"/>
</dbReference>
<dbReference type="AlphaFoldDB" id="A0AAV7J2E3"/>
<proteinExistence type="predicted"/>
<sequence>MSLTASSSQVAFILSTPEFLFHTDKDLERVRSTSGIRTATALLTTDYVHDIILLFPQLVFTGKGLKLHCDMHKWNLNRLLCSVLLQEHPRYVFHSN</sequence>
<evidence type="ECO:0000313" key="1">
    <source>
        <dbReference type="EMBL" id="KAH0561506.1"/>
    </source>
</evidence>
<dbReference type="EMBL" id="JAHXZJ010000374">
    <property type="protein sequence ID" value="KAH0561506.1"/>
    <property type="molecule type" value="Genomic_DNA"/>
</dbReference>
<comment type="caution">
    <text evidence="1">The sequence shown here is derived from an EMBL/GenBank/DDBJ whole genome shotgun (WGS) entry which is preliminary data.</text>
</comment>
<keyword evidence="2" id="KW-1185">Reference proteome</keyword>
<evidence type="ECO:0000313" key="2">
    <source>
        <dbReference type="Proteomes" id="UP000826195"/>
    </source>
</evidence>
<reference evidence="1 2" key="1">
    <citation type="journal article" date="2021" name="J. Hered.">
        <title>A chromosome-level genome assembly of the parasitoid wasp, Cotesia glomerata (Hymenoptera: Braconidae).</title>
        <authorList>
            <person name="Pinto B.J."/>
            <person name="Weis J.J."/>
            <person name="Gamble T."/>
            <person name="Ode P.J."/>
            <person name="Paul R."/>
            <person name="Zaspel J.M."/>
        </authorList>
    </citation>
    <scope>NUCLEOTIDE SEQUENCE [LARGE SCALE GENOMIC DNA]</scope>
    <source>
        <strain evidence="1">CgM1</strain>
    </source>
</reference>
<accession>A0AAV7J2E3</accession>
<organism evidence="1 2">
    <name type="scientific">Cotesia glomerata</name>
    <name type="common">Lepidopteran parasitic wasp</name>
    <name type="synonym">Apanteles glomeratus</name>
    <dbReference type="NCBI Taxonomy" id="32391"/>
    <lineage>
        <taxon>Eukaryota</taxon>
        <taxon>Metazoa</taxon>
        <taxon>Ecdysozoa</taxon>
        <taxon>Arthropoda</taxon>
        <taxon>Hexapoda</taxon>
        <taxon>Insecta</taxon>
        <taxon>Pterygota</taxon>
        <taxon>Neoptera</taxon>
        <taxon>Endopterygota</taxon>
        <taxon>Hymenoptera</taxon>
        <taxon>Apocrita</taxon>
        <taxon>Ichneumonoidea</taxon>
        <taxon>Braconidae</taxon>
        <taxon>Microgastrinae</taxon>
        <taxon>Cotesia</taxon>
    </lineage>
</organism>
<name>A0AAV7J2E3_COTGL</name>
<gene>
    <name evidence="1" type="ORF">KQX54_017247</name>
</gene>
<protein>
    <submittedName>
        <fullName evidence="1">Uncharacterized protein</fullName>
    </submittedName>
</protein>